<accession>A0A438FZF7</accession>
<dbReference type="PANTHER" id="PTHR46039">
    <property type="entry name" value="SUCROSE-PHOSPHATE SYNTHASE 3-RELATED"/>
    <property type="match status" value="1"/>
</dbReference>
<dbReference type="Pfam" id="PF05116">
    <property type="entry name" value="S6PP"/>
    <property type="match status" value="1"/>
</dbReference>
<keyword evidence="1" id="KW-0328">Glycosyltransferase</keyword>
<name>A0A438FZF7_VITVI</name>
<keyword evidence="2" id="KW-0808">Transferase</keyword>
<gene>
    <name evidence="4" type="primary">SPS1_3</name>
    <name evidence="4" type="ORF">CK203_049597</name>
</gene>
<dbReference type="AlphaFoldDB" id="A0A438FZF7"/>
<dbReference type="InterPro" id="IPR035659">
    <property type="entry name" value="SPS_C"/>
</dbReference>
<organism evidence="4 5">
    <name type="scientific">Vitis vinifera</name>
    <name type="common">Grape</name>
    <dbReference type="NCBI Taxonomy" id="29760"/>
    <lineage>
        <taxon>Eukaryota</taxon>
        <taxon>Viridiplantae</taxon>
        <taxon>Streptophyta</taxon>
        <taxon>Embryophyta</taxon>
        <taxon>Tracheophyta</taxon>
        <taxon>Spermatophyta</taxon>
        <taxon>Magnoliopsida</taxon>
        <taxon>eudicotyledons</taxon>
        <taxon>Gunneridae</taxon>
        <taxon>Pentapetalae</taxon>
        <taxon>rosids</taxon>
        <taxon>Vitales</taxon>
        <taxon>Vitaceae</taxon>
        <taxon>Viteae</taxon>
        <taxon>Vitis</taxon>
    </lineage>
</organism>
<dbReference type="InterPro" id="IPR006380">
    <property type="entry name" value="SPP-like_dom"/>
</dbReference>
<reference evidence="4 5" key="1">
    <citation type="journal article" date="2018" name="PLoS Genet.">
        <title>Population sequencing reveals clonal diversity and ancestral inbreeding in the grapevine cultivar Chardonnay.</title>
        <authorList>
            <person name="Roach M.J."/>
            <person name="Johnson D.L."/>
            <person name="Bohlmann J."/>
            <person name="van Vuuren H.J."/>
            <person name="Jones S.J."/>
            <person name="Pretorius I.S."/>
            <person name="Schmidt S.A."/>
            <person name="Borneman A.R."/>
        </authorList>
    </citation>
    <scope>NUCLEOTIDE SEQUENCE [LARGE SCALE GENOMIC DNA]</scope>
    <source>
        <strain evidence="5">cv. Chardonnay</strain>
        <tissue evidence="4">Leaf</tissue>
    </source>
</reference>
<dbReference type="PANTHER" id="PTHR46039:SF7">
    <property type="entry name" value="SUCROSE-PHOSPHATE SYNTHASE 2-RELATED"/>
    <property type="match status" value="1"/>
</dbReference>
<proteinExistence type="predicted"/>
<dbReference type="Proteomes" id="UP000288805">
    <property type="component" value="Unassembled WGS sequence"/>
</dbReference>
<feature type="domain" description="Sucrose phosphatase-like" evidence="3">
    <location>
        <begin position="321"/>
        <end position="446"/>
    </location>
</feature>
<sequence length="513" mass="57500">MSREGYAPSQTHLIDIPREESQLWTFAFPRHMGEKRYFSFPAEPNMVCVQPTVQLQRNLVVDQEGFLMLKSQMKQGVFINPAFIEPFGLTLIEAAAHGLPLLPQKMEVLWTFIDKQLWGRCRQNGLKNIHLFSWPEHCKTYLARIACCKQRQPEWQKPDDGFESSGSDSLVVLERYTGYIFKFEAFSGDEKNEGSRTLDNYLDSEENAVNGKSKLENAVSSLSKGVSVGTQKDGSIYKSEHHIGSSKSPALRKRKYIFVIAVDGDGTTDFLESIKMVVETVRKDNYAGSVGFILSTSLAISEMHSLLVSGDGTPGLPFLLDSDYHSHIEYRWGGEDLRKTLLRWAASTTDEKGEEGPIVSEDKSGSTTHCYVFKVEKPELIPSIKELRKSMRIQALRCHVIYCQNGNKLNIIPVLASRSQALRYLHVRWGIDLSHVVVFVGEHGDTDYEGLLGGLHKTVILKGVGCSVGKHHAHRYYPLEDVVPFDSPNITQTEGCNSNSIRASLGKLGVLKV</sequence>
<evidence type="ECO:0000256" key="1">
    <source>
        <dbReference type="ARBA" id="ARBA00022676"/>
    </source>
</evidence>
<dbReference type="SUPFAM" id="SSF53756">
    <property type="entry name" value="UDP-Glycosyltransferase/glycogen phosphorylase"/>
    <property type="match status" value="1"/>
</dbReference>
<protein>
    <submittedName>
        <fullName evidence="4">Putative sucrose-phosphate synthase 1</fullName>
    </submittedName>
</protein>
<dbReference type="CDD" id="cd16419">
    <property type="entry name" value="HAD_SPS"/>
    <property type="match status" value="1"/>
</dbReference>
<comment type="caution">
    <text evidence="4">The sequence shown here is derived from an EMBL/GenBank/DDBJ whole genome shotgun (WGS) entry which is preliminary data.</text>
</comment>
<dbReference type="Gene3D" id="3.40.50.2000">
    <property type="entry name" value="Glycogen Phosphorylase B"/>
    <property type="match status" value="1"/>
</dbReference>
<evidence type="ECO:0000259" key="3">
    <source>
        <dbReference type="Pfam" id="PF05116"/>
    </source>
</evidence>
<dbReference type="EMBL" id="QGNW01000690">
    <property type="protein sequence ID" value="RVW65298.1"/>
    <property type="molecule type" value="Genomic_DNA"/>
</dbReference>
<dbReference type="InterPro" id="IPR044161">
    <property type="entry name" value="SPS"/>
</dbReference>
<dbReference type="GO" id="GO:0016757">
    <property type="term" value="F:glycosyltransferase activity"/>
    <property type="evidence" value="ECO:0007669"/>
    <property type="project" value="UniProtKB-KW"/>
</dbReference>
<evidence type="ECO:0000313" key="5">
    <source>
        <dbReference type="Proteomes" id="UP000288805"/>
    </source>
</evidence>
<evidence type="ECO:0000313" key="4">
    <source>
        <dbReference type="EMBL" id="RVW65298.1"/>
    </source>
</evidence>
<evidence type="ECO:0000256" key="2">
    <source>
        <dbReference type="ARBA" id="ARBA00022679"/>
    </source>
</evidence>